<gene>
    <name evidence="2" type="ORF">V5O49_01670</name>
</gene>
<feature type="transmembrane region" description="Helical" evidence="1">
    <location>
        <begin position="87"/>
        <end position="105"/>
    </location>
</feature>
<name>A0ABU7Z323_9MICO</name>
<feature type="transmembrane region" description="Helical" evidence="1">
    <location>
        <begin position="111"/>
        <end position="128"/>
    </location>
</feature>
<organism evidence="2 3">
    <name type="scientific">Isoptericola haloaureus</name>
    <dbReference type="NCBI Taxonomy" id="1542902"/>
    <lineage>
        <taxon>Bacteria</taxon>
        <taxon>Bacillati</taxon>
        <taxon>Actinomycetota</taxon>
        <taxon>Actinomycetes</taxon>
        <taxon>Micrococcales</taxon>
        <taxon>Promicromonosporaceae</taxon>
        <taxon>Isoptericola</taxon>
    </lineage>
</organism>
<keyword evidence="1" id="KW-1133">Transmembrane helix</keyword>
<dbReference type="EMBL" id="JBAGLP010000099">
    <property type="protein sequence ID" value="MEG3613825.1"/>
    <property type="molecule type" value="Genomic_DNA"/>
</dbReference>
<evidence type="ECO:0000313" key="3">
    <source>
        <dbReference type="Proteomes" id="UP001310387"/>
    </source>
</evidence>
<accession>A0ABU7Z323</accession>
<comment type="caution">
    <text evidence="2">The sequence shown here is derived from an EMBL/GenBank/DDBJ whole genome shotgun (WGS) entry which is preliminary data.</text>
</comment>
<reference evidence="2" key="1">
    <citation type="journal article" date="2024" name="Antonie Van Leeuwenhoek">
        <title>Isoptericola haloaureus sp. nov., a dimorphic actinobacterium isolated from mangrove sediments of southeast India, implicating biosaline agricultural significance through nitrogen fixation and salt tolerance genes.</title>
        <authorList>
            <person name="Prathaban M."/>
            <person name="Prathiviraj R."/>
            <person name="Ravichandran M."/>
            <person name="Natarajan S.D."/>
            <person name="Sobanaa M."/>
            <person name="Hari Krishna Kumar S."/>
            <person name="Chandrasekar V."/>
            <person name="Selvin J."/>
        </authorList>
    </citation>
    <scope>NUCLEOTIDE SEQUENCE</scope>
    <source>
        <strain evidence="2">MP1014</strain>
    </source>
</reference>
<keyword evidence="3" id="KW-1185">Reference proteome</keyword>
<proteinExistence type="predicted"/>
<dbReference type="InterPro" id="IPR007404">
    <property type="entry name" value="YdjM-like"/>
</dbReference>
<dbReference type="Proteomes" id="UP001310387">
    <property type="component" value="Unassembled WGS sequence"/>
</dbReference>
<dbReference type="GO" id="GO:0016787">
    <property type="term" value="F:hydrolase activity"/>
    <property type="evidence" value="ECO:0007669"/>
    <property type="project" value="UniProtKB-KW"/>
</dbReference>
<sequence>MMGGHHAASGAAAWVAVTATTPIAFGWYPVSDVGVMTGALVCAGAALLPDADHHNGTISHSLPPLSEAMTKAVSTVAGGHRNATHSILGIAVFTLVAWAMSFLTISTETFGQVLIGPGIMAVVLVAFAVRALKLTGQRRWWTWTLSVSLAAFVAVFAPEEWYWMPFCVGLGCAVHILGDMLTTRGVPLLWPIRFRSPRWVRRHRWLPFDDMWSPRGNISVPLLGDAGSWREWLVMTPVSLYALVGVAWAVLDQMGFDTVGAWDDATALVATAAGSLG</sequence>
<feature type="transmembrane region" description="Helical" evidence="1">
    <location>
        <begin position="140"/>
        <end position="157"/>
    </location>
</feature>
<reference evidence="2" key="2">
    <citation type="submission" date="2024-02" db="EMBL/GenBank/DDBJ databases">
        <authorList>
            <person name="Prathaban M."/>
            <person name="Mythili R."/>
            <person name="Sharmila Devi N."/>
            <person name="Sobanaa M."/>
            <person name="Prathiviraj R."/>
            <person name="Selvin J."/>
        </authorList>
    </citation>
    <scope>NUCLEOTIDE SEQUENCE</scope>
    <source>
        <strain evidence="2">MP1014</strain>
    </source>
</reference>
<protein>
    <submittedName>
        <fullName evidence="2">Metal-dependent hydrolase</fullName>
    </submittedName>
</protein>
<dbReference type="RefSeq" id="WP_332900706.1">
    <property type="nucleotide sequence ID" value="NZ_JBAGLP010000099.1"/>
</dbReference>
<evidence type="ECO:0000256" key="1">
    <source>
        <dbReference type="SAM" id="Phobius"/>
    </source>
</evidence>
<keyword evidence="1" id="KW-0472">Membrane</keyword>
<dbReference type="PANTHER" id="PTHR35531:SF1">
    <property type="entry name" value="INNER MEMBRANE PROTEIN YBCI-RELATED"/>
    <property type="match status" value="1"/>
</dbReference>
<keyword evidence="2" id="KW-0378">Hydrolase</keyword>
<keyword evidence="1" id="KW-0812">Transmembrane</keyword>
<dbReference type="Pfam" id="PF04307">
    <property type="entry name" value="YdjM"/>
    <property type="match status" value="1"/>
</dbReference>
<evidence type="ECO:0000313" key="2">
    <source>
        <dbReference type="EMBL" id="MEG3613825.1"/>
    </source>
</evidence>
<feature type="transmembrane region" description="Helical" evidence="1">
    <location>
        <begin position="232"/>
        <end position="251"/>
    </location>
</feature>
<dbReference type="PANTHER" id="PTHR35531">
    <property type="entry name" value="INNER MEMBRANE PROTEIN YBCI-RELATED"/>
    <property type="match status" value="1"/>
</dbReference>